<dbReference type="RefSeq" id="WP_089333718.1">
    <property type="nucleotide sequence ID" value="NZ_FZNS01000010.1"/>
</dbReference>
<keyword evidence="2" id="KW-1185">Reference proteome</keyword>
<dbReference type="EMBL" id="FZNS01000010">
    <property type="protein sequence ID" value="SNR87797.1"/>
    <property type="molecule type" value="Genomic_DNA"/>
</dbReference>
<evidence type="ECO:0000313" key="2">
    <source>
        <dbReference type="Proteomes" id="UP000198310"/>
    </source>
</evidence>
<accession>A0A238ZWK8</accession>
<organism evidence="1 2">
    <name type="scientific">Hymenobacter mucosus</name>
    <dbReference type="NCBI Taxonomy" id="1411120"/>
    <lineage>
        <taxon>Bacteria</taxon>
        <taxon>Pseudomonadati</taxon>
        <taxon>Bacteroidota</taxon>
        <taxon>Cytophagia</taxon>
        <taxon>Cytophagales</taxon>
        <taxon>Hymenobacteraceae</taxon>
        <taxon>Hymenobacter</taxon>
    </lineage>
</organism>
<dbReference type="Proteomes" id="UP000198310">
    <property type="component" value="Unassembled WGS sequence"/>
</dbReference>
<name>A0A238ZWK8_9BACT</name>
<reference evidence="2" key="1">
    <citation type="submission" date="2017-06" db="EMBL/GenBank/DDBJ databases">
        <authorList>
            <person name="Varghese N."/>
            <person name="Submissions S."/>
        </authorList>
    </citation>
    <scope>NUCLEOTIDE SEQUENCE [LARGE SCALE GENOMIC DNA]</scope>
    <source>
        <strain evidence="2">DSM 28041</strain>
    </source>
</reference>
<sequence>MFTTCQPPQAQLPVLLPVPVVNALLPLPSKRRLTQLHLLEGGGLVLVHRAGPGRDAPDLPRLLDAWGFADVSVNLMVPLEGIPLVLLAAQAGELSPVMADIQLSKIPRAKIEQWLQDAVAAKPATLQIVLLEPVADSATKGRVRLSRALAISDSGFWRPLCRVLREQLTMLDQGDTAVLSVAADAMLTRPGAAAGVLAGGPVAQYLS</sequence>
<gene>
    <name evidence="1" type="ORF">SAMN06269173_11040</name>
</gene>
<protein>
    <submittedName>
        <fullName evidence="1">Uncharacterized protein</fullName>
    </submittedName>
</protein>
<dbReference type="AlphaFoldDB" id="A0A238ZWK8"/>
<proteinExistence type="predicted"/>
<evidence type="ECO:0000313" key="1">
    <source>
        <dbReference type="EMBL" id="SNR87797.1"/>
    </source>
</evidence>